<evidence type="ECO:0000313" key="15">
    <source>
        <dbReference type="Proteomes" id="UP000479710"/>
    </source>
</evidence>
<reference evidence="14 15" key="1">
    <citation type="submission" date="2019-11" db="EMBL/GenBank/DDBJ databases">
        <title>Whole genome sequence of Oryza granulata.</title>
        <authorList>
            <person name="Li W."/>
        </authorList>
    </citation>
    <scope>NUCLEOTIDE SEQUENCE [LARGE SCALE GENOMIC DNA]</scope>
    <source>
        <strain evidence="15">cv. Menghai</strain>
        <tissue evidence="14">Leaf</tissue>
    </source>
</reference>
<dbReference type="Proteomes" id="UP000479710">
    <property type="component" value="Unassembled WGS sequence"/>
</dbReference>
<dbReference type="GO" id="GO:0004672">
    <property type="term" value="F:protein kinase activity"/>
    <property type="evidence" value="ECO:0007669"/>
    <property type="project" value="InterPro"/>
</dbReference>
<dbReference type="GO" id="GO:0030246">
    <property type="term" value="F:carbohydrate binding"/>
    <property type="evidence" value="ECO:0007669"/>
    <property type="project" value="UniProtKB-KW"/>
</dbReference>
<sequence length="402" mass="43611">PSPPRRHGQQRHPAANVVRVRLLVPPLYPCRAQATIFASTIDGKESTTFSFPKFDKYLAQLAANLTFSSNATVTQDGLQITPDNGNKPEIFLVNQAGRVFFTAPFVVRGRGAGHREAAYYVEDNHVGLDINGVRSTAATPLTPFGIQLAPRNTTDDDGSCFVCVDYNGTSWQVTVYMAKNEAKPSTAVLNASLDLSTILLGKTAYFGFTTGAATYQLNCVRMWNLTFKRLHDGSATTAAMSGWKLAVGVSCAVVVTLGLFATLYIRRRRNGTATTRAPRTNNFDEKMKLGQGGYGVVYRATMVGDDGRSTDVAVKQFSGANTKGKEDFLAELRIINCLRHRNLVKLPNPGERPRTQAILQILTGATPPPDVPPSKPAFMWPAMPAALEGDDYDGEAPTSRSS</sequence>
<feature type="domain" description="Protein kinase" evidence="13">
    <location>
        <begin position="283"/>
        <end position="402"/>
    </location>
</feature>
<dbReference type="Gene3D" id="2.60.120.200">
    <property type="match status" value="2"/>
</dbReference>
<dbReference type="InterPro" id="IPR000719">
    <property type="entry name" value="Prot_kinase_dom"/>
</dbReference>
<dbReference type="InterPro" id="IPR011009">
    <property type="entry name" value="Kinase-like_dom_sf"/>
</dbReference>
<organism evidence="14 15">
    <name type="scientific">Oryza meyeriana var. granulata</name>
    <dbReference type="NCBI Taxonomy" id="110450"/>
    <lineage>
        <taxon>Eukaryota</taxon>
        <taxon>Viridiplantae</taxon>
        <taxon>Streptophyta</taxon>
        <taxon>Embryophyta</taxon>
        <taxon>Tracheophyta</taxon>
        <taxon>Spermatophyta</taxon>
        <taxon>Magnoliopsida</taxon>
        <taxon>Liliopsida</taxon>
        <taxon>Poales</taxon>
        <taxon>Poaceae</taxon>
        <taxon>BOP clade</taxon>
        <taxon>Oryzoideae</taxon>
        <taxon>Oryzeae</taxon>
        <taxon>Oryzinae</taxon>
        <taxon>Oryza</taxon>
        <taxon>Oryza meyeriana</taxon>
    </lineage>
</organism>
<comment type="similarity">
    <text evidence="3">In the C-terminal section; belongs to the protein kinase superfamily. Ser/Thr protein kinase family.</text>
</comment>
<dbReference type="PANTHER" id="PTHR27007">
    <property type="match status" value="1"/>
</dbReference>
<accession>A0A6G1FDK9</accession>
<keyword evidence="4 12" id="KW-0812">Transmembrane</keyword>
<feature type="non-terminal residue" evidence="14">
    <location>
        <position position="1"/>
    </location>
</feature>
<dbReference type="SUPFAM" id="SSF56112">
    <property type="entry name" value="Protein kinase-like (PK-like)"/>
    <property type="match status" value="1"/>
</dbReference>
<evidence type="ECO:0000256" key="4">
    <source>
        <dbReference type="ARBA" id="ARBA00022692"/>
    </source>
</evidence>
<dbReference type="PROSITE" id="PS00107">
    <property type="entry name" value="PROTEIN_KINASE_ATP"/>
    <property type="match status" value="1"/>
</dbReference>
<keyword evidence="15" id="KW-1185">Reference proteome</keyword>
<dbReference type="InterPro" id="IPR013320">
    <property type="entry name" value="ConA-like_dom_sf"/>
</dbReference>
<dbReference type="InterPro" id="IPR001220">
    <property type="entry name" value="Legume_lectin_dom"/>
</dbReference>
<name>A0A6G1FDK9_9ORYZ</name>
<keyword evidence="8 11" id="KW-0067">ATP-binding</keyword>
<dbReference type="AlphaFoldDB" id="A0A6G1FDK9"/>
<evidence type="ECO:0000256" key="2">
    <source>
        <dbReference type="ARBA" id="ARBA00008536"/>
    </source>
</evidence>
<dbReference type="Pfam" id="PF00139">
    <property type="entry name" value="Lectin_legB"/>
    <property type="match status" value="1"/>
</dbReference>
<evidence type="ECO:0000256" key="11">
    <source>
        <dbReference type="PROSITE-ProRule" id="PRU10141"/>
    </source>
</evidence>
<dbReference type="InterPro" id="IPR017441">
    <property type="entry name" value="Protein_kinase_ATP_BS"/>
</dbReference>
<evidence type="ECO:0000256" key="10">
    <source>
        <dbReference type="ARBA" id="ARBA00023136"/>
    </source>
</evidence>
<comment type="similarity">
    <text evidence="2">In the N-terminal section; belongs to the leguminous lectin family.</text>
</comment>
<keyword evidence="9 12" id="KW-1133">Transmembrane helix</keyword>
<evidence type="ECO:0000259" key="13">
    <source>
        <dbReference type="PROSITE" id="PS50011"/>
    </source>
</evidence>
<keyword evidence="10 12" id="KW-0472">Membrane</keyword>
<dbReference type="PROSITE" id="PS50011">
    <property type="entry name" value="PROTEIN_KINASE_DOM"/>
    <property type="match status" value="1"/>
</dbReference>
<evidence type="ECO:0000256" key="5">
    <source>
        <dbReference type="ARBA" id="ARBA00022729"/>
    </source>
</evidence>
<evidence type="ECO:0000256" key="7">
    <source>
        <dbReference type="ARBA" id="ARBA00022741"/>
    </source>
</evidence>
<dbReference type="GO" id="GO:0005524">
    <property type="term" value="F:ATP binding"/>
    <property type="evidence" value="ECO:0007669"/>
    <property type="project" value="UniProtKB-UniRule"/>
</dbReference>
<dbReference type="GO" id="GO:0016020">
    <property type="term" value="C:membrane"/>
    <property type="evidence" value="ECO:0007669"/>
    <property type="project" value="UniProtKB-SubCell"/>
</dbReference>
<evidence type="ECO:0000256" key="3">
    <source>
        <dbReference type="ARBA" id="ARBA00010217"/>
    </source>
</evidence>
<dbReference type="Gene3D" id="3.30.200.20">
    <property type="entry name" value="Phosphorylase Kinase, domain 1"/>
    <property type="match status" value="1"/>
</dbReference>
<dbReference type="InterPro" id="IPR050528">
    <property type="entry name" value="L-type_Lectin-RKs"/>
</dbReference>
<evidence type="ECO:0000256" key="6">
    <source>
        <dbReference type="ARBA" id="ARBA00022734"/>
    </source>
</evidence>
<dbReference type="SUPFAM" id="SSF49899">
    <property type="entry name" value="Concanavalin A-like lectins/glucanases"/>
    <property type="match status" value="1"/>
</dbReference>
<comment type="caution">
    <text evidence="14">The sequence shown here is derived from an EMBL/GenBank/DDBJ whole genome shotgun (WGS) entry which is preliminary data.</text>
</comment>
<protein>
    <recommendedName>
        <fullName evidence="13">Protein kinase domain-containing protein</fullName>
    </recommendedName>
</protein>
<gene>
    <name evidence="14" type="ORF">E2562_028939</name>
</gene>
<dbReference type="GO" id="GO:0051707">
    <property type="term" value="P:response to other organism"/>
    <property type="evidence" value="ECO:0007669"/>
    <property type="project" value="UniProtKB-ARBA"/>
</dbReference>
<dbReference type="InterPro" id="IPR001245">
    <property type="entry name" value="Ser-Thr/Tyr_kinase_cat_dom"/>
</dbReference>
<dbReference type="CDD" id="cd12087">
    <property type="entry name" value="TM_EGFR-like"/>
    <property type="match status" value="1"/>
</dbReference>
<comment type="subcellular location">
    <subcellularLocation>
        <location evidence="1">Membrane</location>
        <topology evidence="1">Single-pass type I membrane protein</topology>
    </subcellularLocation>
</comment>
<evidence type="ECO:0000313" key="14">
    <source>
        <dbReference type="EMBL" id="KAF0934951.1"/>
    </source>
</evidence>
<evidence type="ECO:0000256" key="8">
    <source>
        <dbReference type="ARBA" id="ARBA00022840"/>
    </source>
</evidence>
<keyword evidence="6" id="KW-0430">Lectin</keyword>
<keyword evidence="5" id="KW-0732">Signal</keyword>
<dbReference type="Pfam" id="PF07714">
    <property type="entry name" value="PK_Tyr_Ser-Thr"/>
    <property type="match status" value="1"/>
</dbReference>
<evidence type="ECO:0000256" key="12">
    <source>
        <dbReference type="SAM" id="Phobius"/>
    </source>
</evidence>
<evidence type="ECO:0000256" key="1">
    <source>
        <dbReference type="ARBA" id="ARBA00004479"/>
    </source>
</evidence>
<proteinExistence type="inferred from homology"/>
<evidence type="ECO:0000256" key="9">
    <source>
        <dbReference type="ARBA" id="ARBA00022989"/>
    </source>
</evidence>
<feature type="binding site" evidence="11">
    <location>
        <position position="315"/>
    </location>
    <ligand>
        <name>ATP</name>
        <dbReference type="ChEBI" id="CHEBI:30616"/>
    </ligand>
</feature>
<dbReference type="GO" id="GO:0006952">
    <property type="term" value="P:defense response"/>
    <property type="evidence" value="ECO:0007669"/>
    <property type="project" value="UniProtKB-ARBA"/>
</dbReference>
<keyword evidence="7 11" id="KW-0547">Nucleotide-binding</keyword>
<dbReference type="EMBL" id="SPHZ02000001">
    <property type="protein sequence ID" value="KAF0934951.1"/>
    <property type="molecule type" value="Genomic_DNA"/>
</dbReference>
<dbReference type="OrthoDB" id="1913956at2759"/>
<feature type="transmembrane region" description="Helical" evidence="12">
    <location>
        <begin position="245"/>
        <end position="265"/>
    </location>
</feature>